<feature type="signal peptide" evidence="2">
    <location>
        <begin position="1"/>
        <end position="22"/>
    </location>
</feature>
<dbReference type="Pfam" id="PF10646">
    <property type="entry name" value="Germane"/>
    <property type="match status" value="2"/>
</dbReference>
<keyword evidence="2" id="KW-0732">Signal</keyword>
<dbReference type="EMBL" id="PISD01000011">
    <property type="protein sequence ID" value="PKG29858.1"/>
    <property type="molecule type" value="Genomic_DNA"/>
</dbReference>
<dbReference type="SMART" id="SM00909">
    <property type="entry name" value="Germane"/>
    <property type="match status" value="2"/>
</dbReference>
<evidence type="ECO:0000256" key="2">
    <source>
        <dbReference type="SAM" id="SignalP"/>
    </source>
</evidence>
<evidence type="ECO:0000256" key="1">
    <source>
        <dbReference type="SAM" id="MobiDB-lite"/>
    </source>
</evidence>
<dbReference type="Proteomes" id="UP000233343">
    <property type="component" value="Unassembled WGS sequence"/>
</dbReference>
<dbReference type="AlphaFoldDB" id="A0A2N0ZK24"/>
<evidence type="ECO:0000313" key="5">
    <source>
        <dbReference type="Proteomes" id="UP000233343"/>
    </source>
</evidence>
<keyword evidence="5" id="KW-1185">Reference proteome</keyword>
<reference evidence="4 5" key="1">
    <citation type="journal article" date="2010" name="Int. J. Syst. Evol. Microbiol.">
        <title>Bacillus horneckiae sp. nov., isolated from a spacecraft-assembly clean room.</title>
        <authorList>
            <person name="Vaishampayan P."/>
            <person name="Probst A."/>
            <person name="Krishnamurthi S."/>
            <person name="Ghosh S."/>
            <person name="Osman S."/>
            <person name="McDowall A."/>
            <person name="Ruckmani A."/>
            <person name="Mayilraj S."/>
            <person name="Venkateswaran K."/>
        </authorList>
    </citation>
    <scope>NUCLEOTIDE SEQUENCE [LARGE SCALE GENOMIC DNA]</scope>
    <source>
        <strain evidence="5">1PO1SC</strain>
    </source>
</reference>
<proteinExistence type="predicted"/>
<accession>A0A2N0ZK24</accession>
<feature type="domain" description="GerMN" evidence="3">
    <location>
        <begin position="97"/>
        <end position="186"/>
    </location>
</feature>
<feature type="chain" id="PRO_5038771382" evidence="2">
    <location>
        <begin position="23"/>
        <end position="355"/>
    </location>
</feature>
<feature type="region of interest" description="Disordered" evidence="1">
    <location>
        <begin position="35"/>
        <end position="67"/>
    </location>
</feature>
<name>A0A2N0ZK24_9BACI</name>
<dbReference type="InterPro" id="IPR019606">
    <property type="entry name" value="GerMN"/>
</dbReference>
<feature type="compositionally biased region" description="Acidic residues" evidence="1">
    <location>
        <begin position="44"/>
        <end position="66"/>
    </location>
</feature>
<dbReference type="PROSITE" id="PS51257">
    <property type="entry name" value="PROKAR_LIPOPROTEIN"/>
    <property type="match status" value="1"/>
</dbReference>
<sequence length="355" mass="38538">MSINKKTTIVVSAVLVSSALLSGCGLFGGGDKKEKIDPPQTVSYEDEDVVTEESTEDADQGTEEAEASTVKTELYLIDNNGYVVSQVLDLPKTNSVAKQALEHLVEDGPVTEVLPNNFRAVLPAGTKVSVDIKKDVANVDFSKEFSEYKPEDEMRILQAVTWTLTQFDGVEKVKMTLNGNEMDEMPVNGTPIGETTSRAIGINFDHSLVTDISNTKPVTVYYLGGEEGNYYYVPVTKRVSNKNENNIEAVVAELVKGPGAGTNLSPSLAKEVELLEKPEMKDGVVTLNFNEAIYSSFEDKYVSVNLLNALVLSLTEQKGIESVAVQVDGNADIVNEDGKKLEPVTRPENVNTGSF</sequence>
<feature type="domain" description="GerMN" evidence="3">
    <location>
        <begin position="247"/>
        <end position="336"/>
    </location>
</feature>
<organism evidence="4 5">
    <name type="scientific">Cytobacillus horneckiae</name>
    <dbReference type="NCBI Taxonomy" id="549687"/>
    <lineage>
        <taxon>Bacteria</taxon>
        <taxon>Bacillati</taxon>
        <taxon>Bacillota</taxon>
        <taxon>Bacilli</taxon>
        <taxon>Bacillales</taxon>
        <taxon>Bacillaceae</taxon>
        <taxon>Cytobacillus</taxon>
    </lineage>
</organism>
<dbReference type="RefSeq" id="WP_066191580.1">
    <property type="nucleotide sequence ID" value="NZ_JAFDQP010000007.1"/>
</dbReference>
<evidence type="ECO:0000259" key="3">
    <source>
        <dbReference type="SMART" id="SM00909"/>
    </source>
</evidence>
<comment type="caution">
    <text evidence="4">The sequence shown here is derived from an EMBL/GenBank/DDBJ whole genome shotgun (WGS) entry which is preliminary data.</text>
</comment>
<evidence type="ECO:0000313" key="4">
    <source>
        <dbReference type="EMBL" id="PKG29858.1"/>
    </source>
</evidence>
<gene>
    <name evidence="4" type="ORF">CWS20_06400</name>
</gene>
<protein>
    <submittedName>
        <fullName evidence="4">Sporulation protein</fullName>
    </submittedName>
</protein>